<dbReference type="VEuPathDB" id="AmoebaDB:NfTy_026130"/>
<sequence>MVCKQTSQRRTADKGNSQRRRNASSRNETPVVNVHIEREIQPGPPSDSYSPNSERRRTSDSSALNSSQSSNVMPENPLFYNCHVTFHVNHFLTNVKCGEPPQHDSPVRRKRETTHNHEPLNSVLGKRMNEDFLSGKNTPNNVAVKNETPIIMSERKHVAMEEEELDSSSMEEDERPSEGEEPTSSDDEEFHDKNFIVSDSDSENSGSEESSLETLQPNLKHRKLV</sequence>
<organism evidence="2 3">
    <name type="scientific">Naegleria fowleri</name>
    <name type="common">Brain eating amoeba</name>
    <dbReference type="NCBI Taxonomy" id="5763"/>
    <lineage>
        <taxon>Eukaryota</taxon>
        <taxon>Discoba</taxon>
        <taxon>Heterolobosea</taxon>
        <taxon>Tetramitia</taxon>
        <taxon>Eutetramitia</taxon>
        <taxon>Vahlkampfiidae</taxon>
        <taxon>Naegleria</taxon>
    </lineage>
</organism>
<feature type="compositionally biased region" description="Basic and acidic residues" evidence="1">
    <location>
        <begin position="101"/>
        <end position="118"/>
    </location>
</feature>
<feature type="region of interest" description="Disordered" evidence="1">
    <location>
        <begin position="150"/>
        <end position="225"/>
    </location>
</feature>
<feature type="region of interest" description="Disordered" evidence="1">
    <location>
        <begin position="96"/>
        <end position="120"/>
    </location>
</feature>
<dbReference type="Proteomes" id="UP000444721">
    <property type="component" value="Unassembled WGS sequence"/>
</dbReference>
<accession>A0A6A5CBF2</accession>
<feature type="compositionally biased region" description="Low complexity" evidence="1">
    <location>
        <begin position="60"/>
        <end position="70"/>
    </location>
</feature>
<feature type="compositionally biased region" description="Acidic residues" evidence="1">
    <location>
        <begin position="161"/>
        <end position="189"/>
    </location>
</feature>
<dbReference type="AlphaFoldDB" id="A0A6A5CBF2"/>
<proteinExistence type="predicted"/>
<dbReference type="GeneID" id="68107283"/>
<evidence type="ECO:0000313" key="3">
    <source>
        <dbReference type="Proteomes" id="UP000444721"/>
    </source>
</evidence>
<gene>
    <name evidence="2" type="ORF">FDP41_000065</name>
</gene>
<protein>
    <submittedName>
        <fullName evidence="2">Uncharacterized protein</fullName>
    </submittedName>
</protein>
<feature type="compositionally biased region" description="Low complexity" evidence="1">
    <location>
        <begin position="203"/>
        <end position="213"/>
    </location>
</feature>
<dbReference type="RefSeq" id="XP_044569739.1">
    <property type="nucleotide sequence ID" value="XM_044710141.1"/>
</dbReference>
<dbReference type="VEuPathDB" id="AmoebaDB:NF0010660"/>
<comment type="caution">
    <text evidence="2">The sequence shown here is derived from an EMBL/GenBank/DDBJ whole genome shotgun (WGS) entry which is preliminary data.</text>
</comment>
<evidence type="ECO:0000313" key="2">
    <source>
        <dbReference type="EMBL" id="KAF0985026.1"/>
    </source>
</evidence>
<dbReference type="VEuPathDB" id="AmoebaDB:FDP41_000065"/>
<evidence type="ECO:0000256" key="1">
    <source>
        <dbReference type="SAM" id="MobiDB-lite"/>
    </source>
</evidence>
<feature type="region of interest" description="Disordered" evidence="1">
    <location>
        <begin position="1"/>
        <end position="71"/>
    </location>
</feature>
<dbReference type="EMBL" id="VFQX01000001">
    <property type="protein sequence ID" value="KAF0985026.1"/>
    <property type="molecule type" value="Genomic_DNA"/>
</dbReference>
<keyword evidence="3" id="KW-1185">Reference proteome</keyword>
<dbReference type="OrthoDB" id="10589672at2759"/>
<name>A0A6A5CBF2_NAEFO</name>
<reference evidence="2 3" key="1">
    <citation type="journal article" date="2019" name="Sci. Rep.">
        <title>Nanopore sequencing improves the draft genome of the human pathogenic amoeba Naegleria fowleri.</title>
        <authorList>
            <person name="Liechti N."/>
            <person name="Schurch N."/>
            <person name="Bruggmann R."/>
            <person name="Wittwer M."/>
        </authorList>
    </citation>
    <scope>NUCLEOTIDE SEQUENCE [LARGE SCALE GENOMIC DNA]</scope>
    <source>
        <strain evidence="2 3">ATCC 30894</strain>
    </source>
</reference>